<proteinExistence type="predicted"/>
<dbReference type="InterPro" id="IPR028087">
    <property type="entry name" value="Tad_N"/>
</dbReference>
<protein>
    <submittedName>
        <fullName evidence="3">von Willebrand factor type A</fullName>
    </submittedName>
</protein>
<dbReference type="eggNOG" id="COG4961">
    <property type="taxonomic scope" value="Bacteria"/>
</dbReference>
<reference evidence="4" key="1">
    <citation type="submission" date="2011-03" db="EMBL/GenBank/DDBJ databases">
        <title>Draft genome sequence of Brevundimonas diminuta.</title>
        <authorList>
            <person name="Brown P.J.B."/>
            <person name="Buechlein A."/>
            <person name="Hemmerich C."/>
            <person name="Brun Y.V."/>
        </authorList>
    </citation>
    <scope>NUCLEOTIDE SEQUENCE [LARGE SCALE GENOMIC DNA]</scope>
    <source>
        <strain evidence="4">C19</strain>
    </source>
</reference>
<gene>
    <name evidence="3" type="ORF">ABI_31470</name>
</gene>
<dbReference type="HOGENOM" id="CLU_026005_0_0_5"/>
<keyword evidence="1" id="KW-0472">Membrane</keyword>
<sequence>MTKVSRYLRKFSADIRGNVTMIVAFSVIPIVAAVGGGLDFANIQAARAKLQDAVDAGAIAATIDPTATPTQTTREAVAKKAFCGNIKQSGGLQNSFCNTTTLDTLGTASATLSTATSNNIMTVTYSATAHVPTYLLGLVGIDTVDIDAVAKSGVSTSTAEVAFVLDNTGSMSSNNKMTYLKSSLDAVLASMLDSTGKNYAKTKVALVPFDTQVSLSNVAGMVDYAGDFSTVTPTYSCSGYSSAQCQVISENASAMCNGNATCLSNNRNYTRSWTSNGNTYFGVFATSYYQSSNTYRSYGNTYYYTYIAWRQVVYRVNSSTLTLNSTNNGGDYYTYQAYYNQPNNYSRYYGAVTYSTPTAGGYNSTSTTIIKDNTTITANSDLLGVGTSNWTGCVIDRTQSYDVTSDAPVAGTPATLYPAAKCATNTLLPVMALTQDIAAARTYAARMAPAGNTNVTIGVQWGMEVLSPTAPFSEGGAFTDKAVLKYMIVLTDGINTQNRWTTNNSQINARLALACTNAKNLGITVFTVRVEQGDSTTLQNCASQTAYYYNLSNADQLPATMSKIMKSIRKVRLTQ</sequence>
<evidence type="ECO:0000259" key="2">
    <source>
        <dbReference type="PROSITE" id="PS50234"/>
    </source>
</evidence>
<dbReference type="Proteomes" id="UP000006512">
    <property type="component" value="Unassembled WGS sequence"/>
</dbReference>
<organism evidence="3 4">
    <name type="scientific">Asticcacaulis biprosthecium C19</name>
    <dbReference type="NCBI Taxonomy" id="715226"/>
    <lineage>
        <taxon>Bacteria</taxon>
        <taxon>Pseudomonadati</taxon>
        <taxon>Pseudomonadota</taxon>
        <taxon>Alphaproteobacteria</taxon>
        <taxon>Caulobacterales</taxon>
        <taxon>Caulobacteraceae</taxon>
        <taxon>Asticcacaulis</taxon>
    </lineage>
</organism>
<dbReference type="Gene3D" id="3.40.50.410">
    <property type="entry name" value="von Willebrand factor, type A domain"/>
    <property type="match status" value="2"/>
</dbReference>
<dbReference type="OrthoDB" id="7522752at2"/>
<accession>F4QRK8</accession>
<evidence type="ECO:0000313" key="3">
    <source>
        <dbReference type="EMBL" id="EGF90134.1"/>
    </source>
</evidence>
<keyword evidence="4" id="KW-1185">Reference proteome</keyword>
<dbReference type="Pfam" id="PF13400">
    <property type="entry name" value="Tad"/>
    <property type="match status" value="1"/>
</dbReference>
<evidence type="ECO:0000313" key="4">
    <source>
        <dbReference type="Proteomes" id="UP000006512"/>
    </source>
</evidence>
<feature type="transmembrane region" description="Helical" evidence="1">
    <location>
        <begin position="21"/>
        <end position="41"/>
    </location>
</feature>
<dbReference type="SUPFAM" id="SSF53300">
    <property type="entry name" value="vWA-like"/>
    <property type="match status" value="1"/>
</dbReference>
<dbReference type="STRING" id="715226.ABI_31470"/>
<dbReference type="EMBL" id="GL883079">
    <property type="protein sequence ID" value="EGF90134.1"/>
    <property type="molecule type" value="Genomic_DNA"/>
</dbReference>
<dbReference type="Pfam" id="PF00092">
    <property type="entry name" value="VWA"/>
    <property type="match status" value="1"/>
</dbReference>
<keyword evidence="1" id="KW-0812">Transmembrane</keyword>
<evidence type="ECO:0000256" key="1">
    <source>
        <dbReference type="SAM" id="Phobius"/>
    </source>
</evidence>
<dbReference type="InterPro" id="IPR002035">
    <property type="entry name" value="VWF_A"/>
</dbReference>
<keyword evidence="1" id="KW-1133">Transmembrane helix</keyword>
<dbReference type="InterPro" id="IPR036465">
    <property type="entry name" value="vWFA_dom_sf"/>
</dbReference>
<dbReference type="RefSeq" id="WP_006273932.1">
    <property type="nucleotide sequence ID" value="NZ_GL883079.1"/>
</dbReference>
<feature type="domain" description="VWFA" evidence="2">
    <location>
        <begin position="160"/>
        <end position="214"/>
    </location>
</feature>
<dbReference type="AlphaFoldDB" id="F4QRK8"/>
<dbReference type="PROSITE" id="PS50234">
    <property type="entry name" value="VWFA"/>
    <property type="match status" value="1"/>
</dbReference>
<name>F4QRK8_9CAUL</name>